<dbReference type="PANTHER" id="PTHR34115">
    <property type="entry name" value="PROTEIN, PUTATIVE-RELATED"/>
    <property type="match status" value="1"/>
</dbReference>
<name>A0AAW2CC84_9ROSI</name>
<feature type="transmembrane region" description="Helical" evidence="1">
    <location>
        <begin position="115"/>
        <end position="133"/>
    </location>
</feature>
<accession>A0AAW2CC84</accession>
<feature type="transmembrane region" description="Helical" evidence="1">
    <location>
        <begin position="88"/>
        <end position="108"/>
    </location>
</feature>
<keyword evidence="1" id="KW-0812">Transmembrane</keyword>
<dbReference type="Proteomes" id="UP001459277">
    <property type="component" value="Unassembled WGS sequence"/>
</dbReference>
<dbReference type="InterPro" id="IPR053258">
    <property type="entry name" value="Ca-permeable_cation_channel"/>
</dbReference>
<dbReference type="EMBL" id="JAZDWU010000007">
    <property type="protein sequence ID" value="KAK9995829.1"/>
    <property type="molecule type" value="Genomic_DNA"/>
</dbReference>
<reference evidence="2 3" key="1">
    <citation type="submission" date="2024-01" db="EMBL/GenBank/DDBJ databases">
        <title>A telomere-to-telomere, gap-free genome of sweet tea (Lithocarpus litseifolius).</title>
        <authorList>
            <person name="Zhou J."/>
        </authorList>
    </citation>
    <scope>NUCLEOTIDE SEQUENCE [LARGE SCALE GENOMIC DNA]</scope>
    <source>
        <strain evidence="2">Zhou-2022a</strain>
        <tissue evidence="2">Leaf</tissue>
    </source>
</reference>
<gene>
    <name evidence="2" type="ORF">SO802_020515</name>
</gene>
<dbReference type="AlphaFoldDB" id="A0AAW2CC84"/>
<organism evidence="2 3">
    <name type="scientific">Lithocarpus litseifolius</name>
    <dbReference type="NCBI Taxonomy" id="425828"/>
    <lineage>
        <taxon>Eukaryota</taxon>
        <taxon>Viridiplantae</taxon>
        <taxon>Streptophyta</taxon>
        <taxon>Embryophyta</taxon>
        <taxon>Tracheophyta</taxon>
        <taxon>Spermatophyta</taxon>
        <taxon>Magnoliopsida</taxon>
        <taxon>eudicotyledons</taxon>
        <taxon>Gunneridae</taxon>
        <taxon>Pentapetalae</taxon>
        <taxon>rosids</taxon>
        <taxon>fabids</taxon>
        <taxon>Fagales</taxon>
        <taxon>Fagaceae</taxon>
        <taxon>Lithocarpus</taxon>
    </lineage>
</organism>
<keyword evidence="1" id="KW-1133">Transmembrane helix</keyword>
<protein>
    <submittedName>
        <fullName evidence="2">Uncharacterized protein</fullName>
    </submittedName>
</protein>
<proteinExistence type="predicted"/>
<comment type="caution">
    <text evidence="2">The sequence shown here is derived from an EMBL/GenBank/DDBJ whole genome shotgun (WGS) entry which is preliminary data.</text>
</comment>
<keyword evidence="3" id="KW-1185">Reference proteome</keyword>
<sequence length="231" mass="25597">MAGSTELESQTIADSAVHRESLSSFAAVLLAIRLRVSIWATLGHTNSDEAVAFFEAFHVFLIFLNSILGAIIGIHFQALNISPLETHLGIILLFIMATVVYIIAYLEIKLQTQDAAYLFIFRLVCLVSGILSVELLVTLIVSPFWLLMVNLCPILIIGVLRHWYQGIYGGLFETADMVLKAVHILYNKIYGLPYWMYGRLLQISQSGVSNAISSREGEIEMQLASIAGYVA</sequence>
<evidence type="ECO:0000313" key="3">
    <source>
        <dbReference type="Proteomes" id="UP001459277"/>
    </source>
</evidence>
<feature type="transmembrane region" description="Helical" evidence="1">
    <location>
        <begin position="139"/>
        <end position="160"/>
    </location>
</feature>
<keyword evidence="1" id="KW-0472">Membrane</keyword>
<evidence type="ECO:0000256" key="1">
    <source>
        <dbReference type="SAM" id="Phobius"/>
    </source>
</evidence>
<feature type="transmembrane region" description="Helical" evidence="1">
    <location>
        <begin position="54"/>
        <end position="76"/>
    </location>
</feature>
<dbReference type="PANTHER" id="PTHR34115:SF17">
    <property type="entry name" value="PROTEIN, PUTATIVE-RELATED"/>
    <property type="match status" value="1"/>
</dbReference>
<evidence type="ECO:0000313" key="2">
    <source>
        <dbReference type="EMBL" id="KAK9995829.1"/>
    </source>
</evidence>